<dbReference type="SMART" id="SM00406">
    <property type="entry name" value="IGv"/>
    <property type="match status" value="1"/>
</dbReference>
<dbReference type="GO" id="GO:0009897">
    <property type="term" value="C:external side of plasma membrane"/>
    <property type="evidence" value="ECO:0007669"/>
    <property type="project" value="TreeGrafter"/>
</dbReference>
<feature type="domain" description="Ig-like" evidence="11">
    <location>
        <begin position="27"/>
        <end position="123"/>
    </location>
</feature>
<dbReference type="InterPro" id="IPR013783">
    <property type="entry name" value="Ig-like_fold"/>
</dbReference>
<sequence>MNVGITKCGTSEYFADAIVIFCFAVLPGEQVEVKVEEGSESVILPCKTTPDLAEDTTVEWTHSDPELMVAQRYSGRTSMKTDALETGDLSLNLTNLQLSDSATYTCSIRKHGQELSRSDVQLQVKGQLYNQRTLNS</sequence>
<evidence type="ECO:0000313" key="12">
    <source>
        <dbReference type="Ensembl" id="ENSOABP00000063571.1"/>
    </source>
</evidence>
<keyword evidence="13" id="KW-1185">Reference proteome</keyword>
<protein>
    <recommendedName>
        <fullName evidence="11">Ig-like domain-containing protein</fullName>
    </recommendedName>
</protein>
<dbReference type="AlphaFoldDB" id="A0AAZ1X6D9"/>
<evidence type="ECO:0000256" key="6">
    <source>
        <dbReference type="ARBA" id="ARBA00023136"/>
    </source>
</evidence>
<reference evidence="13" key="1">
    <citation type="submission" date="2020-03" db="EMBL/GenBank/DDBJ databases">
        <title>Evolution of repeat sequences and sex chromosomes of tilapia species revealed by chromosome-level genomes.</title>
        <authorList>
            <person name="Xu L."/>
            <person name="Tao W."/>
            <person name="Wang D."/>
            <person name="Zhou Q."/>
        </authorList>
    </citation>
    <scope>NUCLEOTIDE SEQUENCE [LARGE SCALE GENOMIC DNA]</scope>
    <source>
        <strain evidence="13">Israel</strain>
    </source>
</reference>
<name>A0AAZ1X6D9_OREAU</name>
<keyword evidence="10" id="KW-0393">Immunoglobulin domain</keyword>
<evidence type="ECO:0000256" key="3">
    <source>
        <dbReference type="ARBA" id="ARBA00022692"/>
    </source>
</evidence>
<keyword evidence="7" id="KW-1015">Disulfide bond</keyword>
<evidence type="ECO:0000256" key="8">
    <source>
        <dbReference type="ARBA" id="ARBA00023170"/>
    </source>
</evidence>
<dbReference type="InterPro" id="IPR036179">
    <property type="entry name" value="Ig-like_dom_sf"/>
</dbReference>
<comment type="subcellular location">
    <subcellularLocation>
        <location evidence="1">Cell membrane</location>
        <topology evidence="1">Single-pass type I membrane protein</topology>
    </subcellularLocation>
</comment>
<evidence type="ECO:0000256" key="7">
    <source>
        <dbReference type="ARBA" id="ARBA00023157"/>
    </source>
</evidence>
<dbReference type="GO" id="GO:0042130">
    <property type="term" value="P:negative regulation of T cell proliferation"/>
    <property type="evidence" value="ECO:0007669"/>
    <property type="project" value="TreeGrafter"/>
</dbReference>
<dbReference type="PANTHER" id="PTHR25466">
    <property type="entry name" value="T-LYMPHOCYTE ACTIVATION ANTIGEN"/>
    <property type="match status" value="1"/>
</dbReference>
<dbReference type="PROSITE" id="PS50835">
    <property type="entry name" value="IG_LIKE"/>
    <property type="match status" value="1"/>
</dbReference>
<keyword evidence="2" id="KW-1003">Cell membrane</keyword>
<keyword evidence="9" id="KW-0325">Glycoprotein</keyword>
<accession>A0AAZ1X6D9</accession>
<reference evidence="12" key="2">
    <citation type="submission" date="2025-08" db="UniProtKB">
        <authorList>
            <consortium name="Ensembl"/>
        </authorList>
    </citation>
    <scope>IDENTIFICATION</scope>
</reference>
<organism evidence="12 13">
    <name type="scientific">Oreochromis aureus</name>
    <name type="common">Israeli tilapia</name>
    <name type="synonym">Chromis aureus</name>
    <dbReference type="NCBI Taxonomy" id="47969"/>
    <lineage>
        <taxon>Eukaryota</taxon>
        <taxon>Metazoa</taxon>
        <taxon>Chordata</taxon>
        <taxon>Craniata</taxon>
        <taxon>Vertebrata</taxon>
        <taxon>Euteleostomi</taxon>
        <taxon>Actinopterygii</taxon>
        <taxon>Neopterygii</taxon>
        <taxon>Teleostei</taxon>
        <taxon>Neoteleostei</taxon>
        <taxon>Acanthomorphata</taxon>
        <taxon>Ovalentaria</taxon>
        <taxon>Cichlomorphae</taxon>
        <taxon>Cichliformes</taxon>
        <taxon>Cichlidae</taxon>
        <taxon>African cichlids</taxon>
        <taxon>Pseudocrenilabrinae</taxon>
        <taxon>Oreochromini</taxon>
        <taxon>Oreochromis</taxon>
    </lineage>
</organism>
<dbReference type="InterPro" id="IPR007110">
    <property type="entry name" value="Ig-like_dom"/>
</dbReference>
<keyword evidence="6" id="KW-0472">Membrane</keyword>
<evidence type="ECO:0000256" key="10">
    <source>
        <dbReference type="ARBA" id="ARBA00023319"/>
    </source>
</evidence>
<evidence type="ECO:0000256" key="9">
    <source>
        <dbReference type="ARBA" id="ARBA00023180"/>
    </source>
</evidence>
<keyword evidence="4" id="KW-0732">Signal</keyword>
<dbReference type="GO" id="GO:0006955">
    <property type="term" value="P:immune response"/>
    <property type="evidence" value="ECO:0007669"/>
    <property type="project" value="TreeGrafter"/>
</dbReference>
<evidence type="ECO:0000313" key="13">
    <source>
        <dbReference type="Proteomes" id="UP000472276"/>
    </source>
</evidence>
<dbReference type="GO" id="GO:0042102">
    <property type="term" value="P:positive regulation of T cell proliferation"/>
    <property type="evidence" value="ECO:0007669"/>
    <property type="project" value="TreeGrafter"/>
</dbReference>
<keyword evidence="8" id="KW-0675">Receptor</keyword>
<reference evidence="12" key="3">
    <citation type="submission" date="2025-09" db="UniProtKB">
        <authorList>
            <consortium name="Ensembl"/>
        </authorList>
    </citation>
    <scope>IDENTIFICATION</scope>
</reference>
<dbReference type="Ensembl" id="ENSOABT00000073579.1">
    <property type="protein sequence ID" value="ENSOABP00000063571.1"/>
    <property type="gene ID" value="ENSOABG00000027320.1"/>
</dbReference>
<keyword evidence="3" id="KW-0812">Transmembrane</keyword>
<dbReference type="Pfam" id="PF07686">
    <property type="entry name" value="V-set"/>
    <property type="match status" value="1"/>
</dbReference>
<dbReference type="Gene3D" id="2.60.40.10">
    <property type="entry name" value="Immunoglobulins"/>
    <property type="match status" value="1"/>
</dbReference>
<dbReference type="SMART" id="SM00409">
    <property type="entry name" value="IG"/>
    <property type="match status" value="1"/>
</dbReference>
<dbReference type="GO" id="GO:0031295">
    <property type="term" value="P:T cell costimulation"/>
    <property type="evidence" value="ECO:0007669"/>
    <property type="project" value="TreeGrafter"/>
</dbReference>
<dbReference type="InterPro" id="IPR013106">
    <property type="entry name" value="Ig_V-set"/>
</dbReference>
<evidence type="ECO:0000259" key="11">
    <source>
        <dbReference type="PROSITE" id="PS50835"/>
    </source>
</evidence>
<evidence type="ECO:0000256" key="5">
    <source>
        <dbReference type="ARBA" id="ARBA00022989"/>
    </source>
</evidence>
<dbReference type="InterPro" id="IPR051713">
    <property type="entry name" value="T-cell_Activation_Regulation"/>
</dbReference>
<evidence type="ECO:0000256" key="4">
    <source>
        <dbReference type="ARBA" id="ARBA00022729"/>
    </source>
</evidence>
<evidence type="ECO:0000256" key="1">
    <source>
        <dbReference type="ARBA" id="ARBA00004251"/>
    </source>
</evidence>
<dbReference type="SUPFAM" id="SSF48726">
    <property type="entry name" value="Immunoglobulin"/>
    <property type="match status" value="1"/>
</dbReference>
<dbReference type="GO" id="GO:0007166">
    <property type="term" value="P:cell surface receptor signaling pathway"/>
    <property type="evidence" value="ECO:0007669"/>
    <property type="project" value="TreeGrafter"/>
</dbReference>
<dbReference type="InterPro" id="IPR003599">
    <property type="entry name" value="Ig_sub"/>
</dbReference>
<dbReference type="Proteomes" id="UP000472276">
    <property type="component" value="Unassembled WGS sequence"/>
</dbReference>
<keyword evidence="5" id="KW-1133">Transmembrane helix</keyword>
<dbReference type="PANTHER" id="PTHR25466:SF14">
    <property type="entry name" value="BUTYROPHILIN SUBFAMILY 2 MEMBER A2-LIKE-RELATED"/>
    <property type="match status" value="1"/>
</dbReference>
<dbReference type="GO" id="GO:0071222">
    <property type="term" value="P:cellular response to lipopolysaccharide"/>
    <property type="evidence" value="ECO:0007669"/>
    <property type="project" value="TreeGrafter"/>
</dbReference>
<proteinExistence type="predicted"/>
<evidence type="ECO:0000256" key="2">
    <source>
        <dbReference type="ARBA" id="ARBA00022475"/>
    </source>
</evidence>